<dbReference type="PANTHER" id="PTHR48039">
    <property type="entry name" value="RNA-BINDING MOTIF PROTEIN 14B"/>
    <property type="match status" value="1"/>
</dbReference>
<evidence type="ECO:0000256" key="6">
    <source>
        <dbReference type="SAM" id="MobiDB-lite"/>
    </source>
</evidence>
<keyword evidence="3 5" id="KW-0694">RNA-binding</keyword>
<evidence type="ECO:0000256" key="3">
    <source>
        <dbReference type="ARBA" id="ARBA00022884"/>
    </source>
</evidence>
<accession>A0A1U7LNC9</accession>
<dbReference type="InterPro" id="IPR034808">
    <property type="entry name" value="Nop4p_RRM3"/>
</dbReference>
<gene>
    <name evidence="8" type="ORF">NEOLI_005408</name>
</gene>
<feature type="domain" description="RRM" evidence="7">
    <location>
        <begin position="249"/>
        <end position="372"/>
    </location>
</feature>
<feature type="compositionally biased region" description="Acidic residues" evidence="6">
    <location>
        <begin position="53"/>
        <end position="73"/>
    </location>
</feature>
<comment type="caution">
    <text evidence="8">The sequence shown here is derived from an EMBL/GenBank/DDBJ whole genome shotgun (WGS) entry which is preliminary data.</text>
</comment>
<dbReference type="Pfam" id="PF00076">
    <property type="entry name" value="RRM_1"/>
    <property type="match status" value="2"/>
</dbReference>
<feature type="region of interest" description="Disordered" evidence="6">
    <location>
        <begin position="25"/>
        <end position="88"/>
    </location>
</feature>
<comment type="subcellular location">
    <subcellularLocation>
        <location evidence="1">Nucleus</location>
    </subcellularLocation>
</comment>
<dbReference type="STRING" id="1198029.A0A1U7LNC9"/>
<dbReference type="InterPro" id="IPR035979">
    <property type="entry name" value="RBD_domain_sf"/>
</dbReference>
<dbReference type="SUPFAM" id="SSF54928">
    <property type="entry name" value="RNA-binding domain, RBD"/>
    <property type="match status" value="2"/>
</dbReference>
<dbReference type="PANTHER" id="PTHR48039:SF5">
    <property type="entry name" value="RNA-BINDING PROTEIN 28"/>
    <property type="match status" value="1"/>
</dbReference>
<dbReference type="AlphaFoldDB" id="A0A1U7LNC9"/>
<dbReference type="SMART" id="SM00360">
    <property type="entry name" value="RRM"/>
    <property type="match status" value="2"/>
</dbReference>
<feature type="domain" description="RRM" evidence="7">
    <location>
        <begin position="93"/>
        <end position="200"/>
    </location>
</feature>
<dbReference type="InterPro" id="IPR051945">
    <property type="entry name" value="RRM_MRD1_RNA_proc_ribogen"/>
</dbReference>
<dbReference type="PROSITE" id="PS50102">
    <property type="entry name" value="RRM"/>
    <property type="match status" value="2"/>
</dbReference>
<name>A0A1U7LNC9_NEOID</name>
<sequence length="422" mass="48547">MKELNGIIIDGRTVAVDFALPKDQWEDVQGESEEEDMLKRKREDAELEREEHEDPSEVEAETIDSSEHSDEEMLSNGDKTPQTEKQNKSYDDCTLFVRNLLFETTEDELSHHFSKFGRLRYAKIVIDPRMNKPRGTGFICFLRPEDAKELLCLASKVPRVNAIGDSIMDPQDPDGIANQFRLNGRVLLVSKAVKREEAEKLKDDFVIAIPSNHPLAQVLSTTDLQVRSQSLKQRRSLLVKNPTLHLSLTRLSVRNIPRHITSTDLKALGRNSVVQFATEVKSQKRAPLTVEEKRRGRVIQKEKKGIIKQAKIVTEDNGRSRGYGFIEFTSHRHALMGLRWLNAREIAVSDSSEENPDRTDRKRRLIVEFAIENAQVVKRRAEREQKARDNATSSKFAEITKQKKRKREEEDIQDNLEQDTKR</sequence>
<feature type="compositionally biased region" description="Basic and acidic residues" evidence="6">
    <location>
        <begin position="37"/>
        <end position="52"/>
    </location>
</feature>
<evidence type="ECO:0000259" key="7">
    <source>
        <dbReference type="PROSITE" id="PS50102"/>
    </source>
</evidence>
<feature type="compositionally biased region" description="Acidic residues" evidence="6">
    <location>
        <begin position="26"/>
        <end position="36"/>
    </location>
</feature>
<organism evidence="8 9">
    <name type="scientific">Neolecta irregularis (strain DAH-3)</name>
    <dbReference type="NCBI Taxonomy" id="1198029"/>
    <lineage>
        <taxon>Eukaryota</taxon>
        <taxon>Fungi</taxon>
        <taxon>Dikarya</taxon>
        <taxon>Ascomycota</taxon>
        <taxon>Taphrinomycotina</taxon>
        <taxon>Neolectales</taxon>
        <taxon>Neolectaceae</taxon>
        <taxon>Neolecta</taxon>
    </lineage>
</organism>
<feature type="region of interest" description="Disordered" evidence="6">
    <location>
        <begin position="379"/>
        <end position="422"/>
    </location>
</feature>
<evidence type="ECO:0000256" key="2">
    <source>
        <dbReference type="ARBA" id="ARBA00022737"/>
    </source>
</evidence>
<reference evidence="8 9" key="1">
    <citation type="submission" date="2016-04" db="EMBL/GenBank/DDBJ databases">
        <title>Evolutionary innovation and constraint leading to complex multicellularity in the Ascomycota.</title>
        <authorList>
            <person name="Cisse O."/>
            <person name="Nguyen A."/>
            <person name="Hewitt D.A."/>
            <person name="Jedd G."/>
            <person name="Stajich J.E."/>
        </authorList>
    </citation>
    <scope>NUCLEOTIDE SEQUENCE [LARGE SCALE GENOMIC DNA]</scope>
    <source>
        <strain evidence="8 9">DAH-3</strain>
    </source>
</reference>
<dbReference type="CDD" id="cd12676">
    <property type="entry name" value="RRM3_Nop4p"/>
    <property type="match status" value="1"/>
</dbReference>
<proteinExistence type="predicted"/>
<dbReference type="InterPro" id="IPR000504">
    <property type="entry name" value="RRM_dom"/>
</dbReference>
<keyword evidence="4" id="KW-0539">Nucleus</keyword>
<protein>
    <submittedName>
        <fullName evidence="8">Putative RNA-binding protein</fullName>
    </submittedName>
</protein>
<dbReference type="Proteomes" id="UP000186594">
    <property type="component" value="Unassembled WGS sequence"/>
</dbReference>
<feature type="non-terminal residue" evidence="8">
    <location>
        <position position="422"/>
    </location>
</feature>
<dbReference type="GO" id="GO:0003729">
    <property type="term" value="F:mRNA binding"/>
    <property type="evidence" value="ECO:0007669"/>
    <property type="project" value="TreeGrafter"/>
</dbReference>
<keyword evidence="2" id="KW-0677">Repeat</keyword>
<dbReference type="Gene3D" id="3.30.70.330">
    <property type="match status" value="2"/>
</dbReference>
<evidence type="ECO:0000256" key="1">
    <source>
        <dbReference type="ARBA" id="ARBA00004123"/>
    </source>
</evidence>
<dbReference type="GO" id="GO:0005730">
    <property type="term" value="C:nucleolus"/>
    <property type="evidence" value="ECO:0007669"/>
    <property type="project" value="TreeGrafter"/>
</dbReference>
<feature type="compositionally biased region" description="Acidic residues" evidence="6">
    <location>
        <begin position="410"/>
        <end position="422"/>
    </location>
</feature>
<dbReference type="OrthoDB" id="267048at2759"/>
<dbReference type="EMBL" id="LXFE01001012">
    <property type="protein sequence ID" value="OLL24052.1"/>
    <property type="molecule type" value="Genomic_DNA"/>
</dbReference>
<feature type="compositionally biased region" description="Basic and acidic residues" evidence="6">
    <location>
        <begin position="379"/>
        <end position="389"/>
    </location>
</feature>
<evidence type="ECO:0000313" key="9">
    <source>
        <dbReference type="Proteomes" id="UP000186594"/>
    </source>
</evidence>
<evidence type="ECO:0000256" key="5">
    <source>
        <dbReference type="PROSITE-ProRule" id="PRU00176"/>
    </source>
</evidence>
<dbReference type="OMA" id="AIENMSA"/>
<evidence type="ECO:0000256" key="4">
    <source>
        <dbReference type="ARBA" id="ARBA00023242"/>
    </source>
</evidence>
<keyword evidence="9" id="KW-1185">Reference proteome</keyword>
<evidence type="ECO:0000313" key="8">
    <source>
        <dbReference type="EMBL" id="OLL24052.1"/>
    </source>
</evidence>
<dbReference type="InterPro" id="IPR012677">
    <property type="entry name" value="Nucleotide-bd_a/b_plait_sf"/>
</dbReference>